<protein>
    <submittedName>
        <fullName evidence="2">Uncharacterized protein</fullName>
    </submittedName>
</protein>
<evidence type="ECO:0000313" key="3">
    <source>
        <dbReference type="Proteomes" id="UP001549320"/>
    </source>
</evidence>
<evidence type="ECO:0000256" key="1">
    <source>
        <dbReference type="SAM" id="MobiDB-lite"/>
    </source>
</evidence>
<dbReference type="RefSeq" id="WP_354443788.1">
    <property type="nucleotide sequence ID" value="NZ_JBEPSH010000005.1"/>
</dbReference>
<comment type="caution">
    <text evidence="2">The sequence shown here is derived from an EMBL/GenBank/DDBJ whole genome shotgun (WGS) entry which is preliminary data.</text>
</comment>
<evidence type="ECO:0000313" key="2">
    <source>
        <dbReference type="EMBL" id="MET4577413.1"/>
    </source>
</evidence>
<dbReference type="Proteomes" id="UP001549320">
    <property type="component" value="Unassembled WGS sequence"/>
</dbReference>
<organism evidence="2 3">
    <name type="scientific">Ottowia thiooxydans</name>
    <dbReference type="NCBI Taxonomy" id="219182"/>
    <lineage>
        <taxon>Bacteria</taxon>
        <taxon>Pseudomonadati</taxon>
        <taxon>Pseudomonadota</taxon>
        <taxon>Betaproteobacteria</taxon>
        <taxon>Burkholderiales</taxon>
        <taxon>Comamonadaceae</taxon>
        <taxon>Ottowia</taxon>
    </lineage>
</organism>
<proteinExistence type="predicted"/>
<dbReference type="EMBL" id="JBEPSH010000005">
    <property type="protein sequence ID" value="MET4577413.1"/>
    <property type="molecule type" value="Genomic_DNA"/>
</dbReference>
<feature type="region of interest" description="Disordered" evidence="1">
    <location>
        <begin position="301"/>
        <end position="323"/>
    </location>
</feature>
<reference evidence="2 3" key="1">
    <citation type="submission" date="2024-06" db="EMBL/GenBank/DDBJ databases">
        <title>Sorghum-associated microbial communities from plants grown in Nebraska, USA.</title>
        <authorList>
            <person name="Schachtman D."/>
        </authorList>
    </citation>
    <scope>NUCLEOTIDE SEQUENCE [LARGE SCALE GENOMIC DNA]</scope>
    <source>
        <strain evidence="2 3">2709</strain>
    </source>
</reference>
<name>A0ABV2Q960_9BURK</name>
<gene>
    <name evidence="2" type="ORF">ABIE13_002524</name>
</gene>
<feature type="compositionally biased region" description="Basic and acidic residues" evidence="1">
    <location>
        <begin position="312"/>
        <end position="323"/>
    </location>
</feature>
<sequence>MASTIYAIDNELYCFWSNDLSADALTFLDSVDTGYFGYVADEALKHLGDQVTEMRAATNLRIAFFHGLESLLMLIAAAVQAPKCPQAYLGQCSNGALRSVLEKIDKGSVLPQYNRLLKVRSWPGIAEEVLGCFREAETEQQLLVGEFANLWADLATKQQNQIAIWEYNSLKHGFRIQPGGFSLKIEAKGPDHFTPLESTISEKFGTGFQVITKPGDDTDSNRSRVAERHNVIWRVEDLAHLVHLISASLRNVVTYLRAYNGGPPPYEIVRMSESAPRFPSSTSTSVSLAELVPDARPTTKAELAQANQRNQLAREKRNSDGSN</sequence>
<keyword evidence="3" id="KW-1185">Reference proteome</keyword>
<accession>A0ABV2Q960</accession>